<feature type="region of interest" description="Disordered" evidence="4">
    <location>
        <begin position="325"/>
        <end position="353"/>
    </location>
</feature>
<dbReference type="InterPro" id="IPR044126">
    <property type="entry name" value="S1_IF2_alpha"/>
</dbReference>
<dbReference type="PANTHER" id="PTHR10602">
    <property type="entry name" value="EUKARYOTIC TRANSLATION INITIATION FACTOR 2 SUBUNIT 1"/>
    <property type="match status" value="1"/>
</dbReference>
<dbReference type="SUPFAM" id="SSF116742">
    <property type="entry name" value="eIF2alpha middle domain-like"/>
    <property type="match status" value="1"/>
</dbReference>
<comment type="similarity">
    <text evidence="1">Belongs to the eIF-2-alpha family.</text>
</comment>
<dbReference type="InterPro" id="IPR024054">
    <property type="entry name" value="TIF2_asu_middle_sf"/>
</dbReference>
<comment type="caution">
    <text evidence="6">The sequence shown here is derived from an EMBL/GenBank/DDBJ whole genome shotgun (WGS) entry which is preliminary data.</text>
</comment>
<dbReference type="GO" id="GO:0043022">
    <property type="term" value="F:ribosome binding"/>
    <property type="evidence" value="ECO:0007669"/>
    <property type="project" value="TreeGrafter"/>
</dbReference>
<dbReference type="GO" id="GO:0003723">
    <property type="term" value="F:RNA binding"/>
    <property type="evidence" value="ECO:0007669"/>
    <property type="project" value="InterPro"/>
</dbReference>
<evidence type="ECO:0000256" key="3">
    <source>
        <dbReference type="ARBA" id="ARBA00022917"/>
    </source>
</evidence>
<feature type="compositionally biased region" description="Basic and acidic residues" evidence="4">
    <location>
        <begin position="121"/>
        <end position="132"/>
    </location>
</feature>
<dbReference type="EMBL" id="SEOQ01000441">
    <property type="protein sequence ID" value="TFY62898.1"/>
    <property type="molecule type" value="Genomic_DNA"/>
</dbReference>
<dbReference type="Gene3D" id="1.10.150.190">
    <property type="entry name" value="Translation initiation factor 2, subunit 1, domain 2"/>
    <property type="match status" value="1"/>
</dbReference>
<reference evidence="6 7" key="1">
    <citation type="submission" date="2019-02" db="EMBL/GenBank/DDBJ databases">
        <title>Genome sequencing of the rare red list fungi Dentipellis fragilis.</title>
        <authorList>
            <person name="Buettner E."/>
            <person name="Kellner H."/>
        </authorList>
    </citation>
    <scope>NUCLEOTIDE SEQUENCE [LARGE SCALE GENOMIC DNA]</scope>
    <source>
        <strain evidence="6 7">DSM 105465</strain>
    </source>
</reference>
<dbReference type="AlphaFoldDB" id="A0A4Y9YM63"/>
<dbReference type="GO" id="GO:0005850">
    <property type="term" value="C:eukaryotic translation initiation factor 2 complex"/>
    <property type="evidence" value="ECO:0007669"/>
    <property type="project" value="TreeGrafter"/>
</dbReference>
<feature type="region of interest" description="Disordered" evidence="4">
    <location>
        <begin position="117"/>
        <end position="152"/>
    </location>
</feature>
<dbReference type="InterPro" id="IPR024055">
    <property type="entry name" value="TIF2_asu_C"/>
</dbReference>
<dbReference type="Gene3D" id="3.30.70.1130">
    <property type="entry name" value="EIF_2_alpha"/>
    <property type="match status" value="1"/>
</dbReference>
<keyword evidence="7" id="KW-1185">Reference proteome</keyword>
<keyword evidence="3" id="KW-0648">Protein biosynthesis</keyword>
<evidence type="ECO:0000259" key="5">
    <source>
        <dbReference type="PROSITE" id="PS50126"/>
    </source>
</evidence>
<dbReference type="Proteomes" id="UP000298327">
    <property type="component" value="Unassembled WGS sequence"/>
</dbReference>
<evidence type="ECO:0000256" key="2">
    <source>
        <dbReference type="ARBA" id="ARBA00022540"/>
    </source>
</evidence>
<evidence type="ECO:0000256" key="4">
    <source>
        <dbReference type="SAM" id="MobiDB-lite"/>
    </source>
</evidence>
<dbReference type="SMART" id="SM00316">
    <property type="entry name" value="S1"/>
    <property type="match status" value="1"/>
</dbReference>
<organism evidence="6 7">
    <name type="scientific">Dentipellis fragilis</name>
    <dbReference type="NCBI Taxonomy" id="205917"/>
    <lineage>
        <taxon>Eukaryota</taxon>
        <taxon>Fungi</taxon>
        <taxon>Dikarya</taxon>
        <taxon>Basidiomycota</taxon>
        <taxon>Agaricomycotina</taxon>
        <taxon>Agaricomycetes</taxon>
        <taxon>Russulales</taxon>
        <taxon>Hericiaceae</taxon>
        <taxon>Dentipellis</taxon>
    </lineage>
</organism>
<evidence type="ECO:0000313" key="6">
    <source>
        <dbReference type="EMBL" id="TFY62898.1"/>
    </source>
</evidence>
<proteinExistence type="inferred from homology"/>
<dbReference type="InterPro" id="IPR015946">
    <property type="entry name" value="KH_dom-like_a/b"/>
</dbReference>
<dbReference type="FunFam" id="2.40.50.140:FF:000015">
    <property type="entry name" value="Eukaryotic translation initiation factor 2 subunit alpha"/>
    <property type="match status" value="1"/>
</dbReference>
<dbReference type="Pfam" id="PF07541">
    <property type="entry name" value="EIF_2_alpha"/>
    <property type="match status" value="1"/>
</dbReference>
<accession>A0A4Y9YM63</accession>
<dbReference type="InterPro" id="IPR011488">
    <property type="entry name" value="TIF_2_asu"/>
</dbReference>
<dbReference type="InterPro" id="IPR012340">
    <property type="entry name" value="NA-bd_OB-fold"/>
</dbReference>
<dbReference type="Pfam" id="PF00575">
    <property type="entry name" value="S1"/>
    <property type="match status" value="1"/>
</dbReference>
<feature type="domain" description="S1 motif" evidence="5">
    <location>
        <begin position="12"/>
        <end position="83"/>
    </location>
</feature>
<dbReference type="PANTHER" id="PTHR10602:SF0">
    <property type="entry name" value="EUKARYOTIC TRANSLATION INITIATION FACTOR 2 SUBUNIT 1"/>
    <property type="match status" value="1"/>
</dbReference>
<dbReference type="CDD" id="cd04452">
    <property type="entry name" value="S1_IF2_alpha"/>
    <property type="match status" value="1"/>
</dbReference>
<name>A0A4Y9YM63_9AGAM</name>
<dbReference type="Gene3D" id="2.40.50.140">
    <property type="entry name" value="Nucleic acid-binding proteins"/>
    <property type="match status" value="1"/>
</dbReference>
<dbReference type="Gene3D" id="3.30.300.20">
    <property type="match status" value="1"/>
</dbReference>
<protein>
    <recommendedName>
        <fullName evidence="5">S1 motif domain-containing protein</fullName>
    </recommendedName>
</protein>
<dbReference type="SUPFAM" id="SSF110993">
    <property type="entry name" value="eIF-2-alpha, C-terminal domain"/>
    <property type="match status" value="1"/>
</dbReference>
<dbReference type="InterPro" id="IPR003029">
    <property type="entry name" value="S1_domain"/>
</dbReference>
<dbReference type="OrthoDB" id="1685042at2759"/>
<gene>
    <name evidence="6" type="ORF">EVG20_g6534</name>
</gene>
<sequence>MRYYEQRYPEVDELVMVQVRQIAEMGAYVKLLEYDNIEGMILLSELSRRRIRSIQKLIRVGRNEVVVVLRVDKEKGYIDLSKRRVSPEDITKCEERYMKSKTVASIMRHVASRLPSFDAEESAKAAEKEEAKPAGQEEAAEEAPVTSSSEEERLEKLYDQIAWPLGKKYGHPYEAFKLALTEPETVFSSLPQPVPSSTYTLLMNTIARRLTPQPIKLRADIELTCYTPSGIDAIKKALRAGEKASTCFLGALQLAASRAGKKELADGARVHAAVRLGHPTDREGLGLNVNIDVEGIDDDAIIASAHEVRARASYNPLRFASARSAADADADPPDLPVQPCPEPRRAGHVLKRT</sequence>
<dbReference type="PROSITE" id="PS50126">
    <property type="entry name" value="S1"/>
    <property type="match status" value="1"/>
</dbReference>
<evidence type="ECO:0000256" key="1">
    <source>
        <dbReference type="ARBA" id="ARBA00007223"/>
    </source>
</evidence>
<dbReference type="SUPFAM" id="SSF50249">
    <property type="entry name" value="Nucleic acid-binding proteins"/>
    <property type="match status" value="1"/>
</dbReference>
<dbReference type="STRING" id="205917.A0A4Y9YM63"/>
<dbReference type="GO" id="GO:0033290">
    <property type="term" value="C:eukaryotic 48S preinitiation complex"/>
    <property type="evidence" value="ECO:0007669"/>
    <property type="project" value="TreeGrafter"/>
</dbReference>
<dbReference type="GO" id="GO:0003743">
    <property type="term" value="F:translation initiation factor activity"/>
    <property type="evidence" value="ECO:0007669"/>
    <property type="project" value="UniProtKB-KW"/>
</dbReference>
<evidence type="ECO:0000313" key="7">
    <source>
        <dbReference type="Proteomes" id="UP000298327"/>
    </source>
</evidence>
<keyword evidence="2" id="KW-0396">Initiation factor</keyword>